<proteinExistence type="inferred from homology"/>
<evidence type="ECO:0000256" key="4">
    <source>
        <dbReference type="ARBA" id="ARBA00022764"/>
    </source>
</evidence>
<dbReference type="PANTHER" id="PTHR35272">
    <property type="entry name" value="THIOL:DISULFIDE INTERCHANGE PROTEIN DSBC-RELATED"/>
    <property type="match status" value="1"/>
</dbReference>
<dbReference type="PANTHER" id="PTHR35272:SF3">
    <property type="entry name" value="THIOL:DISULFIDE INTERCHANGE PROTEIN DSBC"/>
    <property type="match status" value="1"/>
</dbReference>
<comment type="function">
    <text evidence="7">Required for disulfide bond formation in some periplasmic proteins. Acts by transferring its disulfide bond to other proteins and is reduced in the process.</text>
</comment>
<dbReference type="Gene3D" id="3.40.30.10">
    <property type="entry name" value="Glutaredoxin"/>
    <property type="match status" value="1"/>
</dbReference>
<gene>
    <name evidence="10" type="ORF">K05K4_05030</name>
</gene>
<evidence type="ECO:0000256" key="7">
    <source>
        <dbReference type="RuleBase" id="RU364038"/>
    </source>
</evidence>
<evidence type="ECO:0000259" key="9">
    <source>
        <dbReference type="Pfam" id="PF13098"/>
    </source>
</evidence>
<name>A0A1W6UWV4_VIBAL</name>
<sequence length="281" mass="30959">MVRFIHVFLEKRFYIKVNFMSVLRRLTLLTLPFFVTACGAEESQAQTETPAQQVAPAAQSGFDEAALKTKFSKLGLSIVDIQPSDVAGLLEIQTNGGILFASNDGSHFIAGTLYAINDDGSYKDVIAERQAPLNAEKIAQFSDSMIEYKADDEKYVVTVFTDITCGYCVRLHSQMQGYNDLGITVRYMAYPRQGATGPVAEQMATIWCAEDPASAMHNAKVNRTFDNPAKDLKQCKETIQAHYNLGRQLGISGTPAIFLPNGEMVGGYLPPAELLKRLKQL</sequence>
<dbReference type="AlphaFoldDB" id="A0A1W6UWV4"/>
<evidence type="ECO:0000256" key="5">
    <source>
        <dbReference type="ARBA" id="ARBA00023157"/>
    </source>
</evidence>
<dbReference type="Pfam" id="PF10411">
    <property type="entry name" value="DsbC_N"/>
    <property type="match status" value="1"/>
</dbReference>
<dbReference type="SUPFAM" id="SSF54423">
    <property type="entry name" value="DsbC/DsbG N-terminal domain-like"/>
    <property type="match status" value="1"/>
</dbReference>
<dbReference type="InterPro" id="IPR051470">
    <property type="entry name" value="Thiol:disulfide_interchange"/>
</dbReference>
<keyword evidence="3 7" id="KW-0732">Signal</keyword>
<dbReference type="NCBIfam" id="NF008129">
    <property type="entry name" value="PRK10877.1"/>
    <property type="match status" value="1"/>
</dbReference>
<dbReference type="InterPro" id="IPR036249">
    <property type="entry name" value="Thioredoxin-like_sf"/>
</dbReference>
<feature type="domain" description="Thioredoxin-like fold" evidence="9">
    <location>
        <begin position="151"/>
        <end position="278"/>
    </location>
</feature>
<dbReference type="SUPFAM" id="SSF52833">
    <property type="entry name" value="Thioredoxin-like"/>
    <property type="match status" value="1"/>
</dbReference>
<evidence type="ECO:0000259" key="8">
    <source>
        <dbReference type="Pfam" id="PF10411"/>
    </source>
</evidence>
<dbReference type="InterPro" id="IPR012336">
    <property type="entry name" value="Thioredoxin-like_fold"/>
</dbReference>
<dbReference type="Pfam" id="PF13098">
    <property type="entry name" value="Thioredoxin_2"/>
    <property type="match status" value="1"/>
</dbReference>
<dbReference type="CDD" id="cd03020">
    <property type="entry name" value="DsbA_DsbC_DsbG"/>
    <property type="match status" value="1"/>
</dbReference>
<dbReference type="EMBL" id="CP017902">
    <property type="protein sequence ID" value="ARP17381.1"/>
    <property type="molecule type" value="Genomic_DNA"/>
</dbReference>
<evidence type="ECO:0000256" key="6">
    <source>
        <dbReference type="ARBA" id="ARBA00023284"/>
    </source>
</evidence>
<dbReference type="InterPro" id="IPR018950">
    <property type="entry name" value="DiS-bond_isomerase_DsbC/G_N"/>
</dbReference>
<protein>
    <recommendedName>
        <fullName evidence="7">Thiol:disulfide interchange protein</fullName>
    </recommendedName>
</protein>
<evidence type="ECO:0000256" key="3">
    <source>
        <dbReference type="ARBA" id="ARBA00022729"/>
    </source>
</evidence>
<evidence type="ECO:0000313" key="10">
    <source>
        <dbReference type="EMBL" id="ARP17381.1"/>
    </source>
</evidence>
<organism evidence="10">
    <name type="scientific">Vibrio alginolyticus</name>
    <dbReference type="NCBI Taxonomy" id="663"/>
    <lineage>
        <taxon>Bacteria</taxon>
        <taxon>Pseudomonadati</taxon>
        <taxon>Pseudomonadota</taxon>
        <taxon>Gammaproteobacteria</taxon>
        <taxon>Vibrionales</taxon>
        <taxon>Vibrionaceae</taxon>
        <taxon>Vibrio</taxon>
    </lineage>
</organism>
<evidence type="ECO:0000256" key="2">
    <source>
        <dbReference type="ARBA" id="ARBA00009813"/>
    </source>
</evidence>
<comment type="similarity">
    <text evidence="2 7">Belongs to the thioredoxin family. DsbC subfamily.</text>
</comment>
<dbReference type="Gene3D" id="3.10.450.70">
    <property type="entry name" value="Disulphide bond isomerase, DsbC/G, N-terminal"/>
    <property type="match status" value="1"/>
</dbReference>
<keyword evidence="4 7" id="KW-0574">Periplasm</keyword>
<keyword evidence="5" id="KW-1015">Disulfide bond</keyword>
<accession>A0A1W6UWV4</accession>
<dbReference type="InterPro" id="IPR033954">
    <property type="entry name" value="DiS-bond_Isoase_DsbC/G"/>
</dbReference>
<dbReference type="GO" id="GO:0042597">
    <property type="term" value="C:periplasmic space"/>
    <property type="evidence" value="ECO:0007669"/>
    <property type="project" value="UniProtKB-SubCell"/>
</dbReference>
<comment type="subcellular location">
    <subcellularLocation>
        <location evidence="1 7">Periplasm</location>
    </subcellularLocation>
</comment>
<feature type="domain" description="Disulphide bond isomerase DsbC/G N-terminal" evidence="8">
    <location>
        <begin position="63"/>
        <end position="118"/>
    </location>
</feature>
<dbReference type="InterPro" id="IPR009094">
    <property type="entry name" value="DiS-bond_isomerase_DsbC/G_N_sf"/>
</dbReference>
<keyword evidence="6 7" id="KW-0676">Redox-active center</keyword>
<reference evidence="10" key="1">
    <citation type="submission" date="2016-10" db="EMBL/GenBank/DDBJ databases">
        <title>The High Quality Genome of Vibrio alginolyticus K01M1.</title>
        <authorList>
            <person name="Wendling C."/>
            <person name="Chibani C.M."/>
            <person name="Hertel R."/>
            <person name="Sproer C."/>
            <person name="Bunk B."/>
            <person name="Overmann J."/>
            <person name="Roth O."/>
            <person name="Liesegang H."/>
        </authorList>
    </citation>
    <scope>NUCLEOTIDE SEQUENCE</scope>
    <source>
        <strain evidence="10">K05K4</strain>
    </source>
</reference>
<evidence type="ECO:0000256" key="1">
    <source>
        <dbReference type="ARBA" id="ARBA00004418"/>
    </source>
</evidence>